<dbReference type="SMART" id="SM00400">
    <property type="entry name" value="ZnF_CHCC"/>
    <property type="match status" value="1"/>
</dbReference>
<dbReference type="GO" id="GO:1990077">
    <property type="term" value="C:primosome complex"/>
    <property type="evidence" value="ECO:0007669"/>
    <property type="project" value="UniProtKB-KW"/>
</dbReference>
<dbReference type="GO" id="GO:0003899">
    <property type="term" value="F:DNA-directed RNA polymerase activity"/>
    <property type="evidence" value="ECO:0007669"/>
    <property type="project" value="UniProtKB-UniRule"/>
</dbReference>
<dbReference type="HAMAP" id="MF_00974">
    <property type="entry name" value="DNA_primase_DnaG"/>
    <property type="match status" value="1"/>
</dbReference>
<keyword evidence="4 12" id="KW-0548">Nucleotidyltransferase</keyword>
<keyword evidence="2 12" id="KW-0639">Primosome</keyword>
<dbReference type="InterPro" id="IPR036977">
    <property type="entry name" value="DNA_primase_Znf_CHC2"/>
</dbReference>
<evidence type="ECO:0000256" key="2">
    <source>
        <dbReference type="ARBA" id="ARBA00022515"/>
    </source>
</evidence>
<dbReference type="AlphaFoldDB" id="A0A417YUU5"/>
<keyword evidence="7 12" id="KW-0863">Zinc-finger</keyword>
<dbReference type="InterPro" id="IPR006295">
    <property type="entry name" value="DNA_primase_DnaG"/>
</dbReference>
<dbReference type="EMBL" id="QWEG01000005">
    <property type="protein sequence ID" value="RHW41029.1"/>
    <property type="molecule type" value="Genomic_DNA"/>
</dbReference>
<dbReference type="Pfam" id="PF13155">
    <property type="entry name" value="Toprim_2"/>
    <property type="match status" value="1"/>
</dbReference>
<comment type="domain">
    <text evidence="12">Contains an N-terminal zinc-binding domain, a central core domain that contains the primase activity, and a C-terminal DnaB-binding domain.</text>
</comment>
<keyword evidence="8 12" id="KW-0862">Zinc</keyword>
<comment type="cofactor">
    <cofactor evidence="12 13 14">
        <name>Zn(2+)</name>
        <dbReference type="ChEBI" id="CHEBI:29105"/>
    </cofactor>
    <text evidence="12 13 14">Binds 1 zinc ion per monomer.</text>
</comment>
<keyword evidence="11 12" id="KW-0804">Transcription</keyword>
<dbReference type="Gene3D" id="1.10.860.10">
    <property type="entry name" value="DNAb Helicase, Chain A"/>
    <property type="match status" value="1"/>
</dbReference>
<evidence type="ECO:0000256" key="6">
    <source>
        <dbReference type="ARBA" id="ARBA00022723"/>
    </source>
</evidence>
<evidence type="ECO:0000256" key="10">
    <source>
        <dbReference type="ARBA" id="ARBA00023125"/>
    </source>
</evidence>
<dbReference type="PANTHER" id="PTHR30313:SF2">
    <property type="entry name" value="DNA PRIMASE"/>
    <property type="match status" value="1"/>
</dbReference>
<evidence type="ECO:0000256" key="8">
    <source>
        <dbReference type="ARBA" id="ARBA00022833"/>
    </source>
</evidence>
<dbReference type="Gene3D" id="6.10.140.360">
    <property type="match status" value="1"/>
</dbReference>
<dbReference type="GO" id="GO:0005524">
    <property type="term" value="F:ATP binding"/>
    <property type="evidence" value="ECO:0007669"/>
    <property type="project" value="InterPro"/>
</dbReference>
<evidence type="ECO:0000256" key="4">
    <source>
        <dbReference type="ARBA" id="ARBA00022695"/>
    </source>
</evidence>
<dbReference type="GO" id="GO:0000428">
    <property type="term" value="C:DNA-directed RNA polymerase complex"/>
    <property type="evidence" value="ECO:0007669"/>
    <property type="project" value="UniProtKB-KW"/>
</dbReference>
<feature type="domain" description="Toprim" evidence="16">
    <location>
        <begin position="261"/>
        <end position="342"/>
    </location>
</feature>
<sequence length="599" mass="69090">MAERIPEEKINQIRQSVDIVEVVGEYVQLKKQGRNYFGLCPFHGENSPSFSVSPEKQIFYCFGCGTGGNVFSFLMELEGAPFTDAAMKLAARAGIELEIQQTNDSAKAGQKHLQPLYEAHELLNKFYHHILVNTKDGQEALEYLLSRGFTRESIDKFQIGYALDSWEFVTNFLLKRGFKPEEMEKAGLIIKRERDGTYFDRFRNRIMFPLFDQNGKTIAFSGRTMGGENPKYLNSPETAIFNKSKILYNFHLAKPAIRRQNHTVLFEGFADVISADWAGVENSIATMGTSLTPEHIALIRRNSQQVTVCFDSDHAGIEAAFRAGSLLSEAAIDIRIAMMPDGLDPDDYIKKYGEEKFRKEIIGGSLTWMSFKLLYYRRGKNLQNEGDRLAYIEKIISEISILPNAVEKDHYLRQLADEFSLSLDALKQQMTVSGSQNKKQERRQLPKQEHFTPRIAAELKPAYYNAERHLIAHMLRNREIAYKIQEMLKGNTFNHDDHQAIITYLFGYYEEKEQFELGVFLDYIKDEKLRRMVADIGMMSLNEELGERELNDYINQVLKYEKMLKIKEKRAQQKEADSQKDYPRAIQLGKEILDLQRTL</sequence>
<feature type="zinc finger region" description="CHC2-type" evidence="12 14">
    <location>
        <begin position="40"/>
        <end position="64"/>
    </location>
</feature>
<dbReference type="InterPro" id="IPR002694">
    <property type="entry name" value="Znf_CHC2"/>
</dbReference>
<comment type="similarity">
    <text evidence="12 13">Belongs to the DnaG primase family.</text>
</comment>
<feature type="coiled-coil region" evidence="15">
    <location>
        <begin position="550"/>
        <end position="577"/>
    </location>
</feature>
<keyword evidence="6 12" id="KW-0479">Metal-binding</keyword>
<evidence type="ECO:0000256" key="15">
    <source>
        <dbReference type="SAM" id="Coils"/>
    </source>
</evidence>
<dbReference type="SUPFAM" id="SSF56731">
    <property type="entry name" value="DNA primase core"/>
    <property type="match status" value="1"/>
</dbReference>
<dbReference type="InterPro" id="IPR050219">
    <property type="entry name" value="DnaG_primase"/>
</dbReference>
<keyword evidence="1 12" id="KW-0240">DNA-directed RNA polymerase</keyword>
<dbReference type="OrthoDB" id="9803773at2"/>
<dbReference type="SUPFAM" id="SSF57783">
    <property type="entry name" value="Zinc beta-ribbon"/>
    <property type="match status" value="1"/>
</dbReference>
<comment type="caution">
    <text evidence="17">The sequence shown here is derived from an EMBL/GenBank/DDBJ whole genome shotgun (WGS) entry which is preliminary data.</text>
</comment>
<evidence type="ECO:0000256" key="13">
    <source>
        <dbReference type="PIRNR" id="PIRNR002811"/>
    </source>
</evidence>
<evidence type="ECO:0000313" key="18">
    <source>
        <dbReference type="Proteomes" id="UP000284416"/>
    </source>
</evidence>
<dbReference type="GO" id="GO:0005737">
    <property type="term" value="C:cytoplasm"/>
    <property type="evidence" value="ECO:0007669"/>
    <property type="project" value="TreeGrafter"/>
</dbReference>
<dbReference type="FunFam" id="3.90.980.10:FF:000001">
    <property type="entry name" value="DNA primase"/>
    <property type="match status" value="1"/>
</dbReference>
<dbReference type="InterPro" id="IPR037068">
    <property type="entry name" value="DNA_primase_core_N_sf"/>
</dbReference>
<protein>
    <recommendedName>
        <fullName evidence="12 13">DNA primase</fullName>
        <ecNumber evidence="12">2.7.7.101</ecNumber>
    </recommendedName>
</protein>
<keyword evidence="15" id="KW-0175">Coiled coil</keyword>
<dbReference type="InterPro" id="IPR006171">
    <property type="entry name" value="TOPRIM_dom"/>
</dbReference>
<comment type="subunit">
    <text evidence="12">Monomer. Interacts with DnaB.</text>
</comment>
<dbReference type="SMART" id="SM00493">
    <property type="entry name" value="TOPRIM"/>
    <property type="match status" value="1"/>
</dbReference>
<dbReference type="Proteomes" id="UP000284416">
    <property type="component" value="Unassembled WGS sequence"/>
</dbReference>
<evidence type="ECO:0000256" key="11">
    <source>
        <dbReference type="ARBA" id="ARBA00023163"/>
    </source>
</evidence>
<comment type="catalytic activity">
    <reaction evidence="12">
        <text>ssDNA + n NTP = ssDNA/pppN(pN)n-1 hybrid + (n-1) diphosphate.</text>
        <dbReference type="EC" id="2.7.7.101"/>
    </reaction>
</comment>
<evidence type="ECO:0000259" key="16">
    <source>
        <dbReference type="PROSITE" id="PS50880"/>
    </source>
</evidence>
<dbReference type="EC" id="2.7.7.101" evidence="12"/>
<evidence type="ECO:0000256" key="9">
    <source>
        <dbReference type="ARBA" id="ARBA00022842"/>
    </source>
</evidence>
<dbReference type="GO" id="GO:0006269">
    <property type="term" value="P:DNA replication, synthesis of primer"/>
    <property type="evidence" value="ECO:0007669"/>
    <property type="project" value="UniProtKB-UniRule"/>
</dbReference>
<dbReference type="InterPro" id="IPR013264">
    <property type="entry name" value="DNAG_N"/>
</dbReference>
<evidence type="ECO:0000256" key="3">
    <source>
        <dbReference type="ARBA" id="ARBA00022679"/>
    </source>
</evidence>
<keyword evidence="5 12" id="KW-0235">DNA replication</keyword>
<comment type="function">
    <text evidence="12 13">RNA polymerase that catalyzes the synthesis of short RNA molecules used as primers for DNA polymerase during DNA replication.</text>
</comment>
<dbReference type="Gene3D" id="3.90.580.10">
    <property type="entry name" value="Zinc finger, CHC2-type domain"/>
    <property type="match status" value="1"/>
</dbReference>
<dbReference type="Pfam" id="PF01807">
    <property type="entry name" value="Zn_ribbon_DnaG"/>
    <property type="match status" value="1"/>
</dbReference>
<organism evidence="17 18">
    <name type="scientific">Neobacillus notoginsengisoli</name>
    <dbReference type="NCBI Taxonomy" id="1578198"/>
    <lineage>
        <taxon>Bacteria</taxon>
        <taxon>Bacillati</taxon>
        <taxon>Bacillota</taxon>
        <taxon>Bacilli</taxon>
        <taxon>Bacillales</taxon>
        <taxon>Bacillaceae</taxon>
        <taxon>Neobacillus</taxon>
    </lineage>
</organism>
<dbReference type="InterPro" id="IPR036185">
    <property type="entry name" value="DNA_heli_DnaB-like_N_sf"/>
</dbReference>
<dbReference type="GO" id="GO:0003677">
    <property type="term" value="F:DNA binding"/>
    <property type="evidence" value="ECO:0007669"/>
    <property type="project" value="UniProtKB-KW"/>
</dbReference>
<keyword evidence="18" id="KW-1185">Reference proteome</keyword>
<dbReference type="Pfam" id="PF08275">
    <property type="entry name" value="DNAG_N"/>
    <property type="match status" value="1"/>
</dbReference>
<evidence type="ECO:0000313" key="17">
    <source>
        <dbReference type="EMBL" id="RHW41029.1"/>
    </source>
</evidence>
<evidence type="ECO:0000256" key="14">
    <source>
        <dbReference type="PIRSR" id="PIRSR002811-1"/>
    </source>
</evidence>
<dbReference type="Gene3D" id="3.40.1360.10">
    <property type="match status" value="1"/>
</dbReference>
<dbReference type="PROSITE" id="PS50880">
    <property type="entry name" value="TOPRIM"/>
    <property type="match status" value="1"/>
</dbReference>
<dbReference type="PIRSF" id="PIRSF002811">
    <property type="entry name" value="DnaG"/>
    <property type="match status" value="1"/>
</dbReference>
<dbReference type="InterPro" id="IPR030846">
    <property type="entry name" value="DnaG_bac"/>
</dbReference>
<dbReference type="RefSeq" id="WP_118920403.1">
    <property type="nucleotide sequence ID" value="NZ_QWEG01000005.1"/>
</dbReference>
<dbReference type="Pfam" id="PF10410">
    <property type="entry name" value="DnaB_bind"/>
    <property type="match status" value="1"/>
</dbReference>
<keyword evidence="9" id="KW-0460">Magnesium</keyword>
<name>A0A417YUU5_9BACI</name>
<dbReference type="PANTHER" id="PTHR30313">
    <property type="entry name" value="DNA PRIMASE"/>
    <property type="match status" value="1"/>
</dbReference>
<keyword evidence="10 12" id="KW-0238">DNA-binding</keyword>
<accession>A0A417YUU5</accession>
<evidence type="ECO:0000256" key="1">
    <source>
        <dbReference type="ARBA" id="ARBA00022478"/>
    </source>
</evidence>
<keyword evidence="3 12" id="KW-0808">Transferase</keyword>
<dbReference type="InterPro" id="IPR019475">
    <property type="entry name" value="DNA_primase_DnaB-bd"/>
</dbReference>
<proteinExistence type="inferred from homology"/>
<dbReference type="SUPFAM" id="SSF48024">
    <property type="entry name" value="N-terminal domain of DnaB helicase"/>
    <property type="match status" value="1"/>
</dbReference>
<dbReference type="Gene3D" id="3.90.980.10">
    <property type="entry name" value="DNA primase, catalytic core, N-terminal domain"/>
    <property type="match status" value="1"/>
</dbReference>
<evidence type="ECO:0000256" key="7">
    <source>
        <dbReference type="ARBA" id="ARBA00022771"/>
    </source>
</evidence>
<dbReference type="InterPro" id="IPR034151">
    <property type="entry name" value="TOPRIM_DnaG_bac"/>
</dbReference>
<evidence type="ECO:0000256" key="5">
    <source>
        <dbReference type="ARBA" id="ARBA00022705"/>
    </source>
</evidence>
<dbReference type="GO" id="GO:0008270">
    <property type="term" value="F:zinc ion binding"/>
    <property type="evidence" value="ECO:0007669"/>
    <property type="project" value="UniProtKB-UniRule"/>
</dbReference>
<dbReference type="CDD" id="cd03364">
    <property type="entry name" value="TOPRIM_DnaG_primases"/>
    <property type="match status" value="1"/>
</dbReference>
<evidence type="ECO:0000256" key="12">
    <source>
        <dbReference type="HAMAP-Rule" id="MF_00974"/>
    </source>
</evidence>
<dbReference type="FunFam" id="3.90.580.10:FF:000001">
    <property type="entry name" value="DNA primase"/>
    <property type="match status" value="1"/>
</dbReference>
<dbReference type="NCBIfam" id="TIGR01391">
    <property type="entry name" value="dnaG"/>
    <property type="match status" value="1"/>
</dbReference>
<dbReference type="GO" id="GO:0003678">
    <property type="term" value="F:DNA helicase activity"/>
    <property type="evidence" value="ECO:0007669"/>
    <property type="project" value="InterPro"/>
</dbReference>
<reference evidence="17 18" key="1">
    <citation type="journal article" date="2017" name="Int. J. Syst. Evol. Microbiol.">
        <title>Bacillus notoginsengisoli sp. nov., a novel bacterium isolated from the rhizosphere of Panax notoginseng.</title>
        <authorList>
            <person name="Zhang M.Y."/>
            <person name="Cheng J."/>
            <person name="Cai Y."/>
            <person name="Zhang T.Y."/>
            <person name="Wu Y.Y."/>
            <person name="Manikprabhu D."/>
            <person name="Li W.J."/>
            <person name="Zhang Y.X."/>
        </authorList>
    </citation>
    <scope>NUCLEOTIDE SEQUENCE [LARGE SCALE GENOMIC DNA]</scope>
    <source>
        <strain evidence="17 18">JCM 30743</strain>
    </source>
</reference>
<dbReference type="InterPro" id="IPR016136">
    <property type="entry name" value="DNA_helicase_N/primase_C"/>
</dbReference>
<gene>
    <name evidence="12" type="primary">dnaG</name>
    <name evidence="17" type="ORF">D1B31_08770</name>
</gene>